<keyword evidence="2" id="KW-0418">Kinase</keyword>
<dbReference type="Proteomes" id="UP000188276">
    <property type="component" value="Unassembled WGS sequence"/>
</dbReference>
<sequence length="275" mass="31769">MTRLLLSHGKTELVLSTDARTVVKFFHPTVSRERVEREVAQTRRAKDYGIRVPDIYDVIQQGDRFGVVMEYIQGPTMTDILSKAPYRIHAYARQLARIQAEINAVDVSGFTEQSSLMRTAILQTKARLGEEGSAHIVRLFDQLPQANRLCHNDLHQENLIFTRTGPVVLDWAEATVGHPIADVVHTLLIQKHPVQAPVLQNSSLYHRLHNAYRRYFARIFLNEYLRLSGLDREAIDPWLLPVAATRLFTKIEPEEKDWTEHYIRGELLTNYSYKR</sequence>
<name>A0A1R4LEE0_VIBR1</name>
<proteinExistence type="predicted"/>
<dbReference type="PANTHER" id="PTHR21310">
    <property type="entry name" value="AMINOGLYCOSIDE PHOSPHOTRANSFERASE-RELATED-RELATED"/>
    <property type="match status" value="1"/>
</dbReference>
<reference evidence="3" key="1">
    <citation type="submission" date="2017-02" db="EMBL/GenBank/DDBJ databases">
        <authorList>
            <person name="Rodrigo-Torres L."/>
            <person name="Arahal R.D."/>
            <person name="Lucena T."/>
        </authorList>
    </citation>
    <scope>NUCLEOTIDE SEQUENCE [LARGE SCALE GENOMIC DNA]</scope>
    <source>
        <strain evidence="3">CECT 7878</strain>
    </source>
</reference>
<gene>
    <name evidence="2" type="ORF">VR7878_00986</name>
</gene>
<keyword evidence="2" id="KW-0723">Serine/threonine-protein kinase</keyword>
<dbReference type="EMBL" id="FULE01000014">
    <property type="protein sequence ID" value="SJN54910.1"/>
    <property type="molecule type" value="Genomic_DNA"/>
</dbReference>
<dbReference type="STRING" id="1123498.VR7878_00986"/>
<dbReference type="GO" id="GO:0004674">
    <property type="term" value="F:protein serine/threonine kinase activity"/>
    <property type="evidence" value="ECO:0007669"/>
    <property type="project" value="UniProtKB-KW"/>
</dbReference>
<evidence type="ECO:0000259" key="1">
    <source>
        <dbReference type="Pfam" id="PF01636"/>
    </source>
</evidence>
<accession>A0A1R4LEE0</accession>
<evidence type="ECO:0000313" key="2">
    <source>
        <dbReference type="EMBL" id="SJN54910.1"/>
    </source>
</evidence>
<dbReference type="AlphaFoldDB" id="A0A1R4LEE0"/>
<keyword evidence="2" id="KW-0808">Transferase</keyword>
<dbReference type="InterPro" id="IPR011009">
    <property type="entry name" value="Kinase-like_dom_sf"/>
</dbReference>
<dbReference type="OrthoDB" id="179763at2"/>
<keyword evidence="3" id="KW-1185">Reference proteome</keyword>
<organism evidence="2 3">
    <name type="scientific">Vibrio ruber (strain DSM 16370 / JCM 11486 / BCRC 17186 / CECT 7878 / LMG 23124 / VR1)</name>
    <dbReference type="NCBI Taxonomy" id="1123498"/>
    <lineage>
        <taxon>Bacteria</taxon>
        <taxon>Pseudomonadati</taxon>
        <taxon>Pseudomonadota</taxon>
        <taxon>Gammaproteobacteria</taxon>
        <taxon>Vibrionales</taxon>
        <taxon>Vibrionaceae</taxon>
        <taxon>Vibrio</taxon>
    </lineage>
</organism>
<dbReference type="Gene3D" id="3.90.1200.10">
    <property type="match status" value="1"/>
</dbReference>
<dbReference type="Pfam" id="PF01636">
    <property type="entry name" value="APH"/>
    <property type="match status" value="1"/>
</dbReference>
<feature type="domain" description="Aminoglycoside phosphotransferase" evidence="1">
    <location>
        <begin position="14"/>
        <end position="198"/>
    </location>
</feature>
<dbReference type="RefSeq" id="WP_077333960.1">
    <property type="nucleotide sequence ID" value="NZ_FULE01000014.1"/>
</dbReference>
<dbReference type="InterPro" id="IPR002575">
    <property type="entry name" value="Aminoglycoside_PTrfase"/>
</dbReference>
<evidence type="ECO:0000313" key="3">
    <source>
        <dbReference type="Proteomes" id="UP000188276"/>
    </source>
</evidence>
<dbReference type="InterPro" id="IPR051678">
    <property type="entry name" value="AGP_Transferase"/>
</dbReference>
<dbReference type="SUPFAM" id="SSF56112">
    <property type="entry name" value="Protein kinase-like (PK-like)"/>
    <property type="match status" value="1"/>
</dbReference>
<protein>
    <submittedName>
        <fullName evidence="2">Bifunctional UGMP family protein/serine/threonine protein kinase</fullName>
    </submittedName>
</protein>